<comment type="caution">
    <text evidence="2">The sequence shown here is derived from an EMBL/GenBank/DDBJ whole genome shotgun (WGS) entry which is preliminary data.</text>
</comment>
<feature type="region of interest" description="Disordered" evidence="1">
    <location>
        <begin position="45"/>
        <end position="80"/>
    </location>
</feature>
<sequence length="80" mass="9096">MQNQNTPILRLQIALRLNAMAKRKRPATFTATKAVKALARERIGMPPSERVIPHSHEKASKRKKHKETLATILDKASRED</sequence>
<proteinExistence type="predicted"/>
<gene>
    <name evidence="2" type="ORF">ACFQBQ_11845</name>
</gene>
<accession>A0ABW1ZB42</accession>
<name>A0ABW1ZB42_9BACT</name>
<evidence type="ECO:0000313" key="2">
    <source>
        <dbReference type="EMBL" id="MFC6646263.1"/>
    </source>
</evidence>
<dbReference type="Proteomes" id="UP001596391">
    <property type="component" value="Unassembled WGS sequence"/>
</dbReference>
<dbReference type="EMBL" id="JBHSWI010000001">
    <property type="protein sequence ID" value="MFC6646263.1"/>
    <property type="molecule type" value="Genomic_DNA"/>
</dbReference>
<organism evidence="2 3">
    <name type="scientific">Granulicella cerasi</name>
    <dbReference type="NCBI Taxonomy" id="741063"/>
    <lineage>
        <taxon>Bacteria</taxon>
        <taxon>Pseudomonadati</taxon>
        <taxon>Acidobacteriota</taxon>
        <taxon>Terriglobia</taxon>
        <taxon>Terriglobales</taxon>
        <taxon>Acidobacteriaceae</taxon>
        <taxon>Granulicella</taxon>
    </lineage>
</organism>
<keyword evidence="3" id="KW-1185">Reference proteome</keyword>
<protein>
    <submittedName>
        <fullName evidence="2">Uncharacterized protein</fullName>
    </submittedName>
</protein>
<evidence type="ECO:0000256" key="1">
    <source>
        <dbReference type="SAM" id="MobiDB-lite"/>
    </source>
</evidence>
<reference evidence="3" key="1">
    <citation type="journal article" date="2019" name="Int. J. Syst. Evol. Microbiol.">
        <title>The Global Catalogue of Microorganisms (GCM) 10K type strain sequencing project: providing services to taxonomists for standard genome sequencing and annotation.</title>
        <authorList>
            <consortium name="The Broad Institute Genomics Platform"/>
            <consortium name="The Broad Institute Genome Sequencing Center for Infectious Disease"/>
            <person name="Wu L."/>
            <person name="Ma J."/>
        </authorList>
    </citation>
    <scope>NUCLEOTIDE SEQUENCE [LARGE SCALE GENOMIC DNA]</scope>
    <source>
        <strain evidence="3">CGMCC 1.16026</strain>
    </source>
</reference>
<evidence type="ECO:0000313" key="3">
    <source>
        <dbReference type="Proteomes" id="UP001596391"/>
    </source>
</evidence>
<dbReference type="RefSeq" id="WP_390235262.1">
    <property type="nucleotide sequence ID" value="NZ_JBHSWI010000001.1"/>
</dbReference>